<feature type="region of interest" description="Disordered" evidence="1">
    <location>
        <begin position="38"/>
        <end position="58"/>
    </location>
</feature>
<dbReference type="KEGG" id="mcg:GL4_0918"/>
<evidence type="ECO:0000256" key="1">
    <source>
        <dbReference type="SAM" id="MobiDB-lite"/>
    </source>
</evidence>
<evidence type="ECO:0000313" key="2">
    <source>
        <dbReference type="EMBL" id="BAQ16378.1"/>
    </source>
</evidence>
<evidence type="ECO:0000313" key="3">
    <source>
        <dbReference type="Proteomes" id="UP000031643"/>
    </source>
</evidence>
<reference evidence="2 3" key="1">
    <citation type="submission" date="2014-09" db="EMBL/GenBank/DDBJ databases">
        <title>Genome sequencing of Methyloceanibacter caenitepidi Gela4.</title>
        <authorList>
            <person name="Takeuchi M."/>
            <person name="Susumu S."/>
            <person name="Kamagata Y."/>
            <person name="Oshima K."/>
            <person name="Hattori M."/>
            <person name="Iwasaki W."/>
        </authorList>
    </citation>
    <scope>NUCLEOTIDE SEQUENCE [LARGE SCALE GENOMIC DNA]</scope>
    <source>
        <strain evidence="2 3">Gela4</strain>
    </source>
</reference>
<dbReference type="RefSeq" id="WP_156137386.1">
    <property type="nucleotide sequence ID" value="NZ_AP014648.1"/>
</dbReference>
<organism evidence="2 3">
    <name type="scientific">Methyloceanibacter caenitepidi</name>
    <dbReference type="NCBI Taxonomy" id="1384459"/>
    <lineage>
        <taxon>Bacteria</taxon>
        <taxon>Pseudomonadati</taxon>
        <taxon>Pseudomonadota</taxon>
        <taxon>Alphaproteobacteria</taxon>
        <taxon>Hyphomicrobiales</taxon>
        <taxon>Hyphomicrobiaceae</taxon>
        <taxon>Methyloceanibacter</taxon>
    </lineage>
</organism>
<sequence>MSILSLLTSVVLVGLVYGLSFVPSATLTRSDDEIEFDQIESVASADGDTSEDTTGGRT</sequence>
<dbReference type="STRING" id="1384459.GL4_0918"/>
<gene>
    <name evidence="2" type="ORF">GL4_0918</name>
</gene>
<dbReference type="EMBL" id="AP014648">
    <property type="protein sequence ID" value="BAQ16378.1"/>
    <property type="molecule type" value="Genomic_DNA"/>
</dbReference>
<dbReference type="Proteomes" id="UP000031643">
    <property type="component" value="Chromosome"/>
</dbReference>
<dbReference type="OrthoDB" id="9947717at2"/>
<accession>A0A0A8K0A0</accession>
<proteinExistence type="predicted"/>
<dbReference type="AlphaFoldDB" id="A0A0A8K0A0"/>
<protein>
    <submittedName>
        <fullName evidence="2">Uncharacterized protein</fullName>
    </submittedName>
</protein>
<dbReference type="HOGENOM" id="CLU_2974234_0_0_5"/>
<name>A0A0A8K0A0_9HYPH</name>
<keyword evidence="3" id="KW-1185">Reference proteome</keyword>